<reference evidence="8 9" key="1">
    <citation type="submission" date="2023-11" db="EMBL/GenBank/DDBJ databases">
        <authorList>
            <person name="Hedman E."/>
            <person name="Englund M."/>
            <person name="Stromberg M."/>
            <person name="Nyberg Akerstrom W."/>
            <person name="Nylinder S."/>
            <person name="Jareborg N."/>
            <person name="Kallberg Y."/>
            <person name="Kronander E."/>
        </authorList>
    </citation>
    <scope>NUCLEOTIDE SEQUENCE [LARGE SCALE GENOMIC DNA]</scope>
</reference>
<evidence type="ECO:0000256" key="6">
    <source>
        <dbReference type="ARBA" id="ARBA00022918"/>
    </source>
</evidence>
<name>A0AAV1KVP2_9NEOP</name>
<evidence type="ECO:0000256" key="4">
    <source>
        <dbReference type="ARBA" id="ARBA00022759"/>
    </source>
</evidence>
<organism evidence="8 9">
    <name type="scientific">Parnassius mnemosyne</name>
    <name type="common">clouded apollo</name>
    <dbReference type="NCBI Taxonomy" id="213953"/>
    <lineage>
        <taxon>Eukaryota</taxon>
        <taxon>Metazoa</taxon>
        <taxon>Ecdysozoa</taxon>
        <taxon>Arthropoda</taxon>
        <taxon>Hexapoda</taxon>
        <taxon>Insecta</taxon>
        <taxon>Pterygota</taxon>
        <taxon>Neoptera</taxon>
        <taxon>Endopterygota</taxon>
        <taxon>Lepidoptera</taxon>
        <taxon>Glossata</taxon>
        <taxon>Ditrysia</taxon>
        <taxon>Papilionoidea</taxon>
        <taxon>Papilionidae</taxon>
        <taxon>Parnassiinae</taxon>
        <taxon>Parnassini</taxon>
        <taxon>Parnassius</taxon>
        <taxon>Driopa</taxon>
    </lineage>
</organism>
<evidence type="ECO:0000256" key="2">
    <source>
        <dbReference type="ARBA" id="ARBA00022695"/>
    </source>
</evidence>
<dbReference type="Pfam" id="PF17917">
    <property type="entry name" value="RT_RNaseH"/>
    <property type="match status" value="1"/>
</dbReference>
<evidence type="ECO:0000256" key="5">
    <source>
        <dbReference type="ARBA" id="ARBA00022801"/>
    </source>
</evidence>
<accession>A0AAV1KVP2</accession>
<dbReference type="EMBL" id="CAVLGL010000080">
    <property type="protein sequence ID" value="CAK1586197.1"/>
    <property type="molecule type" value="Genomic_DNA"/>
</dbReference>
<proteinExistence type="predicted"/>
<keyword evidence="9" id="KW-1185">Reference proteome</keyword>
<keyword evidence="4" id="KW-0255">Endonuclease</keyword>
<feature type="domain" description="Reverse transcriptase RNase H-like" evidence="7">
    <location>
        <begin position="9"/>
        <end position="58"/>
    </location>
</feature>
<dbReference type="GO" id="GO:0016787">
    <property type="term" value="F:hydrolase activity"/>
    <property type="evidence" value="ECO:0007669"/>
    <property type="project" value="UniProtKB-KW"/>
</dbReference>
<dbReference type="InterPro" id="IPR050951">
    <property type="entry name" value="Retrovirus_Pol_polyprotein"/>
</dbReference>
<evidence type="ECO:0000313" key="9">
    <source>
        <dbReference type="Proteomes" id="UP001314205"/>
    </source>
</evidence>
<evidence type="ECO:0000256" key="1">
    <source>
        <dbReference type="ARBA" id="ARBA00022679"/>
    </source>
</evidence>
<sequence>MNTVGTSPLAWAVKHLKIYLLDKEFQLISDHKPLEAIFGIRFKLCVHIERWVLWLHTYKYKGIHRPGKENIADAISRHCESIHLVPFDNENYINAVVEYSRPIAVPLNEIDIASASDKEIAGLKWSFRQQVG</sequence>
<keyword evidence="5" id="KW-0378">Hydrolase</keyword>
<comment type="caution">
    <text evidence="8">The sequence shown here is derived from an EMBL/GenBank/DDBJ whole genome shotgun (WGS) entry which is preliminary data.</text>
</comment>
<dbReference type="AlphaFoldDB" id="A0AAV1KVP2"/>
<dbReference type="Proteomes" id="UP001314205">
    <property type="component" value="Unassembled WGS sequence"/>
</dbReference>
<evidence type="ECO:0000259" key="7">
    <source>
        <dbReference type="Pfam" id="PF17917"/>
    </source>
</evidence>
<keyword evidence="6" id="KW-0695">RNA-directed DNA polymerase</keyword>
<dbReference type="InterPro" id="IPR041373">
    <property type="entry name" value="RT_RNaseH"/>
</dbReference>
<keyword evidence="2" id="KW-0548">Nucleotidyltransferase</keyword>
<evidence type="ECO:0000256" key="3">
    <source>
        <dbReference type="ARBA" id="ARBA00022722"/>
    </source>
</evidence>
<keyword evidence="1" id="KW-0808">Transferase</keyword>
<dbReference type="GO" id="GO:0004519">
    <property type="term" value="F:endonuclease activity"/>
    <property type="evidence" value="ECO:0007669"/>
    <property type="project" value="UniProtKB-KW"/>
</dbReference>
<evidence type="ECO:0000313" key="8">
    <source>
        <dbReference type="EMBL" id="CAK1586197.1"/>
    </source>
</evidence>
<dbReference type="PANTHER" id="PTHR37984">
    <property type="entry name" value="PROTEIN CBG26694"/>
    <property type="match status" value="1"/>
</dbReference>
<dbReference type="GO" id="GO:0003964">
    <property type="term" value="F:RNA-directed DNA polymerase activity"/>
    <property type="evidence" value="ECO:0007669"/>
    <property type="project" value="UniProtKB-KW"/>
</dbReference>
<keyword evidence="3" id="KW-0540">Nuclease</keyword>
<gene>
    <name evidence="8" type="ORF">PARMNEM_LOCUS7182</name>
</gene>
<dbReference type="PANTHER" id="PTHR37984:SF11">
    <property type="entry name" value="INTEGRASE CATALYTIC DOMAIN-CONTAINING PROTEIN"/>
    <property type="match status" value="1"/>
</dbReference>
<protein>
    <recommendedName>
        <fullName evidence="7">Reverse transcriptase RNase H-like domain-containing protein</fullName>
    </recommendedName>
</protein>